<comment type="function">
    <text evidence="12 13">Fluoride-specific ion channel. Important for reducing fluoride concentration in the cell, thus reducing its toxicity.</text>
</comment>
<dbReference type="EMBL" id="JBHTBE010000004">
    <property type="protein sequence ID" value="MFC7270261.1"/>
    <property type="molecule type" value="Genomic_DNA"/>
</dbReference>
<evidence type="ECO:0000256" key="5">
    <source>
        <dbReference type="ARBA" id="ARBA00022723"/>
    </source>
</evidence>
<dbReference type="RefSeq" id="WP_262875191.1">
    <property type="nucleotide sequence ID" value="NZ_BAABKW010000007.1"/>
</dbReference>
<keyword evidence="15" id="KW-1185">Reference proteome</keyword>
<evidence type="ECO:0000256" key="12">
    <source>
        <dbReference type="ARBA" id="ARBA00049940"/>
    </source>
</evidence>
<comment type="subcellular location">
    <subcellularLocation>
        <location evidence="1 13">Cell membrane</location>
        <topology evidence="1 13">Multi-pass membrane protein</topology>
    </subcellularLocation>
</comment>
<keyword evidence="7 13" id="KW-0406">Ion transport</keyword>
<comment type="activity regulation">
    <text evidence="13">Na(+) is not transported, but it plays an essential structural role and its presence is essential for fluoride channel function.</text>
</comment>
<reference evidence="15" key="1">
    <citation type="journal article" date="2019" name="Int. J. Syst. Evol. Microbiol.">
        <title>The Global Catalogue of Microorganisms (GCM) 10K type strain sequencing project: providing services to taxonomists for standard genome sequencing and annotation.</title>
        <authorList>
            <consortium name="The Broad Institute Genomics Platform"/>
            <consortium name="The Broad Institute Genome Sequencing Center for Infectious Disease"/>
            <person name="Wu L."/>
            <person name="Ma J."/>
        </authorList>
    </citation>
    <scope>NUCLEOTIDE SEQUENCE [LARGE SCALE GENOMIC DNA]</scope>
    <source>
        <strain evidence="15">CGMCC 1.15772</strain>
    </source>
</reference>
<dbReference type="Proteomes" id="UP001596507">
    <property type="component" value="Unassembled WGS sequence"/>
</dbReference>
<sequence length="125" mass="13053">MIDLTFVATVLAGGAGAGLRYVVDALVMRGRPDRFPLGIFLVNVTGSFALSLLLGLELQPVWNSVIGVGLLGGYTTFSAVSVETVLLIQRRRRRRALLNAVGTLAATVAAVGLGVLLGLLITVGY</sequence>
<feature type="binding site" evidence="13">
    <location>
        <position position="75"/>
    </location>
    <ligand>
        <name>Na(+)</name>
        <dbReference type="ChEBI" id="CHEBI:29101"/>
        <note>structural</note>
    </ligand>
</feature>
<evidence type="ECO:0000256" key="6">
    <source>
        <dbReference type="ARBA" id="ARBA00022989"/>
    </source>
</evidence>
<comment type="similarity">
    <text evidence="10 13">Belongs to the fluoride channel Fluc/FEX (TC 1.A.43) family.</text>
</comment>
<comment type="caution">
    <text evidence="14">The sequence shown here is derived from an EMBL/GenBank/DDBJ whole genome shotgun (WGS) entry which is preliminary data.</text>
</comment>
<evidence type="ECO:0000256" key="2">
    <source>
        <dbReference type="ARBA" id="ARBA00022448"/>
    </source>
</evidence>
<evidence type="ECO:0000256" key="9">
    <source>
        <dbReference type="ARBA" id="ARBA00023303"/>
    </source>
</evidence>
<feature type="transmembrane region" description="Helical" evidence="13">
    <location>
        <begin position="35"/>
        <end position="56"/>
    </location>
</feature>
<evidence type="ECO:0000256" key="13">
    <source>
        <dbReference type="HAMAP-Rule" id="MF_00454"/>
    </source>
</evidence>
<feature type="transmembrane region" description="Helical" evidence="13">
    <location>
        <begin position="100"/>
        <end position="123"/>
    </location>
</feature>
<feature type="transmembrane region" description="Helical" evidence="13">
    <location>
        <begin position="62"/>
        <end position="88"/>
    </location>
</feature>
<keyword evidence="5 13" id="KW-0479">Metal-binding</keyword>
<evidence type="ECO:0000256" key="10">
    <source>
        <dbReference type="ARBA" id="ARBA00035120"/>
    </source>
</evidence>
<dbReference type="PANTHER" id="PTHR28259:SF16">
    <property type="entry name" value="FLUORIDE-SPECIFIC ION CHANNEL FLUC 2"/>
    <property type="match status" value="1"/>
</dbReference>
<name>A0ABW2HI39_9MICO</name>
<evidence type="ECO:0000256" key="7">
    <source>
        <dbReference type="ARBA" id="ARBA00023065"/>
    </source>
</evidence>
<gene>
    <name evidence="13" type="primary">fluC</name>
    <name evidence="13" type="synonym">crcB</name>
    <name evidence="14" type="ORF">ACFQRL_14950</name>
</gene>
<feature type="transmembrane region" description="Helical" evidence="13">
    <location>
        <begin position="6"/>
        <end position="23"/>
    </location>
</feature>
<evidence type="ECO:0000256" key="11">
    <source>
        <dbReference type="ARBA" id="ARBA00035585"/>
    </source>
</evidence>
<feature type="binding site" evidence="13">
    <location>
        <position position="72"/>
    </location>
    <ligand>
        <name>Na(+)</name>
        <dbReference type="ChEBI" id="CHEBI:29101"/>
        <note>structural</note>
    </ligand>
</feature>
<dbReference type="Pfam" id="PF02537">
    <property type="entry name" value="CRCB"/>
    <property type="match status" value="1"/>
</dbReference>
<evidence type="ECO:0000256" key="4">
    <source>
        <dbReference type="ARBA" id="ARBA00022692"/>
    </source>
</evidence>
<keyword evidence="4 13" id="KW-0812">Transmembrane</keyword>
<dbReference type="InterPro" id="IPR003691">
    <property type="entry name" value="FluC"/>
</dbReference>
<keyword evidence="2 13" id="KW-0813">Transport</keyword>
<dbReference type="PANTHER" id="PTHR28259">
    <property type="entry name" value="FLUORIDE EXPORT PROTEIN 1-RELATED"/>
    <property type="match status" value="1"/>
</dbReference>
<keyword evidence="13" id="KW-0915">Sodium</keyword>
<comment type="catalytic activity">
    <reaction evidence="11">
        <text>fluoride(in) = fluoride(out)</text>
        <dbReference type="Rhea" id="RHEA:76159"/>
        <dbReference type="ChEBI" id="CHEBI:17051"/>
    </reaction>
    <physiologicalReaction direction="left-to-right" evidence="11">
        <dbReference type="Rhea" id="RHEA:76160"/>
    </physiologicalReaction>
</comment>
<accession>A0ABW2HI39</accession>
<evidence type="ECO:0000313" key="15">
    <source>
        <dbReference type="Proteomes" id="UP001596507"/>
    </source>
</evidence>
<protein>
    <recommendedName>
        <fullName evidence="13">Fluoride-specific ion channel FluC</fullName>
    </recommendedName>
</protein>
<dbReference type="HAMAP" id="MF_00454">
    <property type="entry name" value="FluC"/>
    <property type="match status" value="1"/>
</dbReference>
<proteinExistence type="inferred from homology"/>
<keyword evidence="9 13" id="KW-0407">Ion channel</keyword>
<evidence type="ECO:0000256" key="8">
    <source>
        <dbReference type="ARBA" id="ARBA00023136"/>
    </source>
</evidence>
<keyword evidence="6 13" id="KW-1133">Transmembrane helix</keyword>
<evidence type="ECO:0000256" key="3">
    <source>
        <dbReference type="ARBA" id="ARBA00022475"/>
    </source>
</evidence>
<keyword evidence="3 13" id="KW-1003">Cell membrane</keyword>
<keyword evidence="8 13" id="KW-0472">Membrane</keyword>
<organism evidence="14 15">
    <name type="scientific">Microbacterium fluvii</name>
    <dbReference type="NCBI Taxonomy" id="415215"/>
    <lineage>
        <taxon>Bacteria</taxon>
        <taxon>Bacillati</taxon>
        <taxon>Actinomycetota</taxon>
        <taxon>Actinomycetes</taxon>
        <taxon>Micrococcales</taxon>
        <taxon>Microbacteriaceae</taxon>
        <taxon>Microbacterium</taxon>
    </lineage>
</organism>
<evidence type="ECO:0000313" key="14">
    <source>
        <dbReference type="EMBL" id="MFC7270261.1"/>
    </source>
</evidence>
<evidence type="ECO:0000256" key="1">
    <source>
        <dbReference type="ARBA" id="ARBA00004651"/>
    </source>
</evidence>